<accession>A0A409YNL4</accession>
<comment type="caution">
    <text evidence="2">The sequence shown here is derived from an EMBL/GenBank/DDBJ whole genome shotgun (WGS) entry which is preliminary data.</text>
</comment>
<proteinExistence type="predicted"/>
<dbReference type="Proteomes" id="UP000284842">
    <property type="component" value="Unassembled WGS sequence"/>
</dbReference>
<gene>
    <name evidence="2" type="ORF">CVT24_011890</name>
</gene>
<keyword evidence="3" id="KW-1185">Reference proteome</keyword>
<dbReference type="PANTHER" id="PTHR36124">
    <property type="match status" value="1"/>
</dbReference>
<reference evidence="2 3" key="1">
    <citation type="journal article" date="2018" name="Evol. Lett.">
        <title>Horizontal gene cluster transfer increased hallucinogenic mushroom diversity.</title>
        <authorList>
            <person name="Reynolds H.T."/>
            <person name="Vijayakumar V."/>
            <person name="Gluck-Thaler E."/>
            <person name="Korotkin H.B."/>
            <person name="Matheny P.B."/>
            <person name="Slot J.C."/>
        </authorList>
    </citation>
    <scope>NUCLEOTIDE SEQUENCE [LARGE SCALE GENOMIC DNA]</scope>
    <source>
        <strain evidence="2 3">2629</strain>
    </source>
</reference>
<feature type="domain" description="ER-bound oxygenase mpaB/mpaB'/Rubber oxygenase catalytic" evidence="1">
    <location>
        <begin position="607"/>
        <end position="729"/>
    </location>
</feature>
<dbReference type="InParanoid" id="A0A409YNL4"/>
<sequence>MDSWITILGSLSSNLGTRGLLHPLATKASILRLLGGSILSWVTLVRLLRWRRYHAIHKKYAAKWDNGRGKITPEEAQEIAQVSSLYDMPTLLNYALAFALFKTYSIPTISKILAATKELKSNETVSKRYADTEILIGTWFTCPISGFRDPEVAKKNVGPNAKPAEDPRAMIALARVNWLHSRYRITNDDYLYTLSLFILEPAVWAGRYGWRKTSPMEDHANFIFWSEIGRRMNITNIPETIDELKQWCAAYEERCMVPADSNLEVAQATIDELMSAAPEAFGIKSLGNRAIIAMLEDNVREAMMLPKQPWYIGSTIKNAMRTVAFIQRWFMLPRINPRLPVDIGPPKLFDGSCPRLRPNKFAARPWYREQRAGAGYYWDRLLVASGWHDEMPGPHLKSSGYRIEELGPVKYENKLMDGLIPLLEKIYTHALNVVNTAWQHSTIPGLVLGGVLGWVVLVRALRWRRYYAIHKTYGPKWDNGRGTISPGEAQKIMAVSTQYDMPLLLNYSLAFALFKTYAIPSISQLLSSTKQLSSPAMVSRRYADALTNTLYEQTELLIATWVGCPITGFQDLELAAKNTGPNAKPAEDPRANIAIARTNWLHSKYKISNDDYLYTLCLFILEPARWAEKYGWRQLSPLEKEAFYIFWYEVAGRMGIKDVPESLAELEAWSNAYEDRCMLPADSNKQVALHTIDELLSAVPTTFGLKTFAQKGVIAVLDDNVRDAMMQPKQPKYMATLMNSSMAMVAFVQRWFMLPRSNNNFRYPVDVRLPIKDGKVGPRMVPNKFAARPWYRPEHSGVFKIWDRMLVKIGWHQELPGPHLRSSGYRLEEMGPLQFENSGREEIMRMAAELQGCPIASIWAEEANQQA</sequence>
<dbReference type="PANTHER" id="PTHR36124:SF1">
    <property type="entry name" value="ER-BOUND OXYGENASE MPAB_MPAB'_RUBBER OXYGENASE CATALYTIC DOMAIN-CONTAINING PROTEIN"/>
    <property type="match status" value="1"/>
</dbReference>
<dbReference type="OrthoDB" id="545169at2759"/>
<dbReference type="Pfam" id="PF09995">
    <property type="entry name" value="MPAB_Lcp_cat"/>
    <property type="match status" value="1"/>
</dbReference>
<evidence type="ECO:0000259" key="1">
    <source>
        <dbReference type="Pfam" id="PF09995"/>
    </source>
</evidence>
<protein>
    <recommendedName>
        <fullName evidence="1">ER-bound oxygenase mpaB/mpaB'/Rubber oxygenase catalytic domain-containing protein</fullName>
    </recommendedName>
</protein>
<evidence type="ECO:0000313" key="3">
    <source>
        <dbReference type="Proteomes" id="UP000284842"/>
    </source>
</evidence>
<name>A0A409YNL4_9AGAR</name>
<organism evidence="2 3">
    <name type="scientific">Panaeolus cyanescens</name>
    <dbReference type="NCBI Taxonomy" id="181874"/>
    <lineage>
        <taxon>Eukaryota</taxon>
        <taxon>Fungi</taxon>
        <taxon>Dikarya</taxon>
        <taxon>Basidiomycota</taxon>
        <taxon>Agaricomycotina</taxon>
        <taxon>Agaricomycetes</taxon>
        <taxon>Agaricomycetidae</taxon>
        <taxon>Agaricales</taxon>
        <taxon>Agaricineae</taxon>
        <taxon>Galeropsidaceae</taxon>
        <taxon>Panaeolus</taxon>
    </lineage>
</organism>
<dbReference type="EMBL" id="NHTK01000905">
    <property type="protein sequence ID" value="PPR04673.1"/>
    <property type="molecule type" value="Genomic_DNA"/>
</dbReference>
<dbReference type="AlphaFoldDB" id="A0A409YNL4"/>
<evidence type="ECO:0000313" key="2">
    <source>
        <dbReference type="EMBL" id="PPR04673.1"/>
    </source>
</evidence>
<dbReference type="GO" id="GO:0016491">
    <property type="term" value="F:oxidoreductase activity"/>
    <property type="evidence" value="ECO:0007669"/>
    <property type="project" value="InterPro"/>
</dbReference>
<dbReference type="STRING" id="181874.A0A409YNL4"/>
<dbReference type="InterPro" id="IPR046366">
    <property type="entry name" value="MPAB"/>
</dbReference>
<dbReference type="InterPro" id="IPR018713">
    <property type="entry name" value="MPAB/Lcp_cat_dom"/>
</dbReference>